<dbReference type="InterPro" id="IPR008930">
    <property type="entry name" value="Terpenoid_cyclase/PrenylTrfase"/>
</dbReference>
<name>A0A7K0FXM1_9SPHI</name>
<dbReference type="RefSeq" id="WP_154280590.1">
    <property type="nucleotide sequence ID" value="NZ_JBHUJQ010000001.1"/>
</dbReference>
<dbReference type="OrthoDB" id="4673451at2"/>
<organism evidence="2 3">
    <name type="scientific">Pedobacter petrophilus</name>
    <dbReference type="NCBI Taxonomy" id="1908241"/>
    <lineage>
        <taxon>Bacteria</taxon>
        <taxon>Pseudomonadati</taxon>
        <taxon>Bacteroidota</taxon>
        <taxon>Sphingobacteriia</taxon>
        <taxon>Sphingobacteriales</taxon>
        <taxon>Sphingobacteriaceae</taxon>
        <taxon>Pedobacter</taxon>
    </lineage>
</organism>
<dbReference type="Gene3D" id="1.50.10.20">
    <property type="match status" value="1"/>
</dbReference>
<dbReference type="AlphaFoldDB" id="A0A7K0FXM1"/>
<evidence type="ECO:0000313" key="3">
    <source>
        <dbReference type="Proteomes" id="UP000487757"/>
    </source>
</evidence>
<dbReference type="Pfam" id="PF13243">
    <property type="entry name" value="SQHop_cyclase_C"/>
    <property type="match status" value="1"/>
</dbReference>
<evidence type="ECO:0000259" key="1">
    <source>
        <dbReference type="Pfam" id="PF13243"/>
    </source>
</evidence>
<proteinExistence type="predicted"/>
<protein>
    <recommendedName>
        <fullName evidence="1">Squalene cyclase C-terminal domain-containing protein</fullName>
    </recommendedName>
</protein>
<dbReference type="Proteomes" id="UP000487757">
    <property type="component" value="Unassembled WGS sequence"/>
</dbReference>
<accession>A0A7K0FXM1</accession>
<sequence>MIEQTTREIKKNHEFYINIAEYLVPLYPKVSKEQLIALKDTSYGYFKFLLSLDSIADGGDLDFRNFFVRLSSFEENIKGLAYLFNRQDKFWTSFALHKHSYLESYALEKKISEKSIFIDQHTFQSLAKGKSAMALSIVDALSSLGDDNKYDALLKTLVNEIHIAFQYLDDLDDFKADYDRGQRTYIISELERILSERKISISLHSPLAYKYLFLTELAQISIKNAIDHYQNAIEIATTLNLDSLSQYLLKEQHRCKDRLLEINYLLIKTQAKADNSEKIVGLENTVPKATNLSLAYLKNQQESNGLLSDFLTTAGFGTIWVSAYVGCMLAEQGLGKNITTALSEYFTNHQHASFNENIFMDGDSANFLSLYSALVGIPYDHSNWLSFEHEGSWRTYTDANGLRKLLHLSEHHNVNGWIKEKNCVSAAAGYALKSMNHLNEAYTRTSNHLMNTQQADGSWKSYWWSSDIYATSYAVRALSSEGFNQKKLGCAWIMSKKETGQDYWANPATDKPSAFYTALALRSLMELKENYNVEISAGINWLLSEQFEDGRWASDYILRIPDPDVVDPEEVNEWKHGSFGTGVIVDDHNSIFTTATVLNLLAAVN</sequence>
<comment type="caution">
    <text evidence="2">The sequence shown here is derived from an EMBL/GenBank/DDBJ whole genome shotgun (WGS) entry which is preliminary data.</text>
</comment>
<gene>
    <name evidence="2" type="ORF">GJU39_09670</name>
</gene>
<dbReference type="EMBL" id="WKKH01000012">
    <property type="protein sequence ID" value="MRX76357.1"/>
    <property type="molecule type" value="Genomic_DNA"/>
</dbReference>
<feature type="domain" description="Squalene cyclase C-terminal" evidence="1">
    <location>
        <begin position="436"/>
        <end position="556"/>
    </location>
</feature>
<evidence type="ECO:0000313" key="2">
    <source>
        <dbReference type="EMBL" id="MRX76357.1"/>
    </source>
</evidence>
<reference evidence="2 3" key="1">
    <citation type="submission" date="2019-11" db="EMBL/GenBank/DDBJ databases">
        <title>Pedobacter petrophilus genome.</title>
        <authorList>
            <person name="Feldbauer M.J."/>
            <person name="Newman J.D."/>
        </authorList>
    </citation>
    <scope>NUCLEOTIDE SEQUENCE [LARGE SCALE GENOMIC DNA]</scope>
    <source>
        <strain evidence="2 3">LMG 29686</strain>
    </source>
</reference>
<dbReference type="InterPro" id="IPR032696">
    <property type="entry name" value="SQ_cyclase_C"/>
</dbReference>
<dbReference type="SUPFAM" id="SSF48239">
    <property type="entry name" value="Terpenoid cyclases/Protein prenyltransferases"/>
    <property type="match status" value="1"/>
</dbReference>
<keyword evidence="3" id="KW-1185">Reference proteome</keyword>